<evidence type="ECO:0008006" key="4">
    <source>
        <dbReference type="Google" id="ProtNLM"/>
    </source>
</evidence>
<dbReference type="InterPro" id="IPR037257">
    <property type="entry name" value="T2SS_E_N_sf"/>
</dbReference>
<organism evidence="2 3">
    <name type="scientific">Botrimarina mediterranea</name>
    <dbReference type="NCBI Taxonomy" id="2528022"/>
    <lineage>
        <taxon>Bacteria</taxon>
        <taxon>Pseudomonadati</taxon>
        <taxon>Planctomycetota</taxon>
        <taxon>Planctomycetia</taxon>
        <taxon>Pirellulales</taxon>
        <taxon>Lacipirellulaceae</taxon>
        <taxon>Botrimarina</taxon>
    </lineage>
</organism>
<sequence length="133" mass="14669">MELELSLVRSGLVSADDYVEALGRREEERPPLGQVAIEEGLLGVRQVLEVIRTQQLQSDRKFGEVAVEKGYLTSAQVATLLMHQQQRQRPVIDHLVELGSVTYEQIAQAAKKGARLNSPDHPTDESVAEPALA</sequence>
<feature type="region of interest" description="Disordered" evidence="1">
    <location>
        <begin position="112"/>
        <end position="133"/>
    </location>
</feature>
<dbReference type="EMBL" id="CP036349">
    <property type="protein sequence ID" value="QDV73299.1"/>
    <property type="molecule type" value="Genomic_DNA"/>
</dbReference>
<keyword evidence="3" id="KW-1185">Reference proteome</keyword>
<reference evidence="2 3" key="1">
    <citation type="submission" date="2019-02" db="EMBL/GenBank/DDBJ databases">
        <title>Deep-cultivation of Planctomycetes and their phenomic and genomic characterization uncovers novel biology.</title>
        <authorList>
            <person name="Wiegand S."/>
            <person name="Jogler M."/>
            <person name="Boedeker C."/>
            <person name="Pinto D."/>
            <person name="Vollmers J."/>
            <person name="Rivas-Marin E."/>
            <person name="Kohn T."/>
            <person name="Peeters S.H."/>
            <person name="Heuer A."/>
            <person name="Rast P."/>
            <person name="Oberbeckmann S."/>
            <person name="Bunk B."/>
            <person name="Jeske O."/>
            <person name="Meyerdierks A."/>
            <person name="Storesund J.E."/>
            <person name="Kallscheuer N."/>
            <person name="Luecker S."/>
            <person name="Lage O.M."/>
            <person name="Pohl T."/>
            <person name="Merkel B.J."/>
            <person name="Hornburger P."/>
            <person name="Mueller R.-W."/>
            <person name="Bruemmer F."/>
            <person name="Labrenz M."/>
            <person name="Spormann A.M."/>
            <person name="Op den Camp H."/>
            <person name="Overmann J."/>
            <person name="Amann R."/>
            <person name="Jetten M.S.M."/>
            <person name="Mascher T."/>
            <person name="Medema M.H."/>
            <person name="Devos D.P."/>
            <person name="Kaster A.-K."/>
            <person name="Ovreas L."/>
            <person name="Rohde M."/>
            <person name="Galperin M.Y."/>
            <person name="Jogler C."/>
        </authorList>
    </citation>
    <scope>NUCLEOTIDE SEQUENCE [LARGE SCALE GENOMIC DNA]</scope>
    <source>
        <strain evidence="2 3">Spa11</strain>
    </source>
</reference>
<dbReference type="KEGG" id="bmei:Spa11_14950"/>
<name>A0A518K685_9BACT</name>
<evidence type="ECO:0000313" key="2">
    <source>
        <dbReference type="EMBL" id="QDV73299.1"/>
    </source>
</evidence>
<evidence type="ECO:0000256" key="1">
    <source>
        <dbReference type="SAM" id="MobiDB-lite"/>
    </source>
</evidence>
<gene>
    <name evidence="2" type="ORF">Spa11_14950</name>
</gene>
<protein>
    <recommendedName>
        <fullName evidence="4">Bacteriophage N4 adsorption protein B</fullName>
    </recommendedName>
</protein>
<dbReference type="SUPFAM" id="SSF160246">
    <property type="entry name" value="EspE N-terminal domain-like"/>
    <property type="match status" value="1"/>
</dbReference>
<dbReference type="AlphaFoldDB" id="A0A518K685"/>
<dbReference type="Proteomes" id="UP000316426">
    <property type="component" value="Chromosome"/>
</dbReference>
<proteinExistence type="predicted"/>
<evidence type="ECO:0000313" key="3">
    <source>
        <dbReference type="Proteomes" id="UP000316426"/>
    </source>
</evidence>
<dbReference type="RefSeq" id="WP_145110020.1">
    <property type="nucleotide sequence ID" value="NZ_CP036349.1"/>
</dbReference>
<accession>A0A518K685</accession>